<gene>
    <name evidence="4" type="ORF">BASA50_005566</name>
</gene>
<name>A0ABQ8FCD4_9FUNG</name>
<evidence type="ECO:0000256" key="2">
    <source>
        <dbReference type="SAM" id="MobiDB-lite"/>
    </source>
</evidence>
<proteinExistence type="predicted"/>
<dbReference type="SMART" id="SM01051">
    <property type="entry name" value="CAMSAP_CKK"/>
    <property type="match status" value="1"/>
</dbReference>
<evidence type="ECO:0000313" key="4">
    <source>
        <dbReference type="EMBL" id="KAH6595839.1"/>
    </source>
</evidence>
<feature type="region of interest" description="Disordered" evidence="2">
    <location>
        <begin position="525"/>
        <end position="682"/>
    </location>
</feature>
<keyword evidence="5" id="KW-1185">Reference proteome</keyword>
<dbReference type="InterPro" id="IPR038209">
    <property type="entry name" value="CKK_dom_sf"/>
</dbReference>
<evidence type="ECO:0000256" key="1">
    <source>
        <dbReference type="SAM" id="Coils"/>
    </source>
</evidence>
<feature type="compositionally biased region" description="Polar residues" evidence="2">
    <location>
        <begin position="839"/>
        <end position="851"/>
    </location>
</feature>
<dbReference type="Gene3D" id="3.10.20.360">
    <property type="entry name" value="CKK domain"/>
    <property type="match status" value="1"/>
</dbReference>
<evidence type="ECO:0000259" key="3">
    <source>
        <dbReference type="PROSITE" id="PS51508"/>
    </source>
</evidence>
<dbReference type="InterPro" id="IPR011033">
    <property type="entry name" value="PRC_barrel-like_sf"/>
</dbReference>
<dbReference type="InterPro" id="IPR014797">
    <property type="entry name" value="CKK_CAMSAP"/>
</dbReference>
<keyword evidence="1" id="KW-0175">Coiled coil</keyword>
<protein>
    <recommendedName>
        <fullName evidence="3">CKK domain-containing protein</fullName>
    </recommendedName>
</protein>
<feature type="region of interest" description="Disordered" evidence="2">
    <location>
        <begin position="754"/>
        <end position="773"/>
    </location>
</feature>
<feature type="compositionally biased region" description="Polar residues" evidence="2">
    <location>
        <begin position="754"/>
        <end position="772"/>
    </location>
</feature>
<feature type="region of interest" description="Disordered" evidence="2">
    <location>
        <begin position="1180"/>
        <end position="1240"/>
    </location>
</feature>
<reference evidence="4 5" key="1">
    <citation type="submission" date="2021-02" db="EMBL/GenBank/DDBJ databases">
        <title>Variation within the Batrachochytrium salamandrivorans European outbreak.</title>
        <authorList>
            <person name="Kelly M."/>
            <person name="Pasmans F."/>
            <person name="Shea T.P."/>
            <person name="Munoz J.F."/>
            <person name="Carranza S."/>
            <person name="Cuomo C.A."/>
            <person name="Martel A."/>
        </authorList>
    </citation>
    <scope>NUCLEOTIDE SEQUENCE [LARGE SCALE GENOMIC DNA]</scope>
    <source>
        <strain evidence="4 5">AMFP18/2</strain>
    </source>
</reference>
<dbReference type="Pfam" id="PF08683">
    <property type="entry name" value="CAMSAP_CKK"/>
    <property type="match status" value="1"/>
</dbReference>
<feature type="compositionally biased region" description="Basic residues" evidence="2">
    <location>
        <begin position="525"/>
        <end position="534"/>
    </location>
</feature>
<evidence type="ECO:0000313" key="5">
    <source>
        <dbReference type="Proteomes" id="UP001648503"/>
    </source>
</evidence>
<feature type="coiled-coil region" evidence="1">
    <location>
        <begin position="1326"/>
        <end position="1371"/>
    </location>
</feature>
<feature type="compositionally biased region" description="Basic and acidic residues" evidence="2">
    <location>
        <begin position="588"/>
        <end position="600"/>
    </location>
</feature>
<dbReference type="PANTHER" id="PTHR21595:SF0">
    <property type="entry name" value="PATRONIN"/>
    <property type="match status" value="1"/>
</dbReference>
<dbReference type="PROSITE" id="PS51508">
    <property type="entry name" value="CKK"/>
    <property type="match status" value="1"/>
</dbReference>
<dbReference type="Proteomes" id="UP001648503">
    <property type="component" value="Unassembled WGS sequence"/>
</dbReference>
<dbReference type="PANTHER" id="PTHR21595">
    <property type="entry name" value="PATRONIN"/>
    <property type="match status" value="1"/>
</dbReference>
<feature type="compositionally biased region" description="Polar residues" evidence="2">
    <location>
        <begin position="535"/>
        <end position="549"/>
    </location>
</feature>
<feature type="region of interest" description="Disordered" evidence="2">
    <location>
        <begin position="833"/>
        <end position="930"/>
    </location>
</feature>
<feature type="region of interest" description="Disordered" evidence="2">
    <location>
        <begin position="958"/>
        <end position="1028"/>
    </location>
</feature>
<feature type="compositionally biased region" description="Polar residues" evidence="2">
    <location>
        <begin position="1180"/>
        <end position="1190"/>
    </location>
</feature>
<sequence>MTDTHKLMFAGSLIGRDDLTDTHLIEGFVLVQLLSLISPSSVDLAWYTTDSAMKCDDLPLHSHQTIAKGIHTIRNHPLHSEMSVLLEPITPQIMDDAMAGQLEPCRIILNTLCDVYCQMNNLHGVDREMHETARDLSESEQKGENKCISSPPATLAVIADSTQDTLLDDETYTLAEPTFRPLVRWIITKAIQILSIKNSKEVERETTLANTAMAELEEMLIELDDQTCATLSHNSLDLLCATKIYSLVTMSLFHNGQISAMDTFKRTSYGTPGADPEIKTDLEFLETLMTNGYLHFQHSLMDSLRDIICDQIPFYESIHANVISALLSASVRHVDIGSIVAHLSDHFVGYDASLMYPYNLEDAMLVWTNQCLIAAKRYHQSKSQDSTSPNREIVEMAELDDLGQDLYDGRAINVLLMTYYPDETNELEPPAVWKPSLSSKQILSNWERVAKLTSCHMGIHRQILLPLDLQEIETQRKTSSSGVNTTSICALFISFMVDVFQVCCQRTPAVQVKMAATPRVRRVLKSKVRLHHRPTSASTAFDSVGTSDSAGDRDTPTESTLLALDSNPLTNAASQDQDDAESSTVHKNKVEKVGRVESISRSHHSQKEISAGCLEIQPSNSKLKHQPLTSMKSDKKPHSKSTLQTTLLKSGERVPCRSTAQSSSRPEETRASTETISNSEVPSSSFLPLIHSHSHSTTSLISLKGIDTTPPFEYSESSGVVSTKPKSRRLKLRDLSKSNDFTLPLLPLPNCRSSSIDLTRPEPTSSPVTTKPASEATHLPSLFDLKPELPHLMITPVSSQATLSNQSTPVAYRRNTLVNLSKCKSAVIQMPYETLHPNRPNSTQSLPSQPSHSEDPHYAGSRPEINTAHASGVGSCEPRRATTPHGKIMTHTNTLELLSEKDTATDHDPVTTRDNSSEMDARATRESQTNRTLLSTHGETQTVAVSNIKLFKALGDGIEQSSDSCKPNPNPSEKPQDTLYPCLKLDGQIHDSNYNNDQRERDDTNDSATIDCKDSASSGLCNSDDETVSNSKSLASIKNCAKSIEVGITDQLYPLDKATDETSAKALVKPSFEPYEELTGSNTGLSESHGDALHPESSLPLSNQDRNDLPKDMNSDLICDQHARKEVPQKQKLHVASDITTKNAFDSSDSKASTMAYSMDKLGVVPYRGKIYLDEGVSMGSSSAAETPTSHGREVSKPVTARTAPVEDLEWRNDNACARPPATSPPRIRPRSSLKSGVTLDKRSVGGGCVDGNAETRVSLLTTPKESPRDCLASADLVDTSVIELTASETWDRVKLLNGIQSGLTRSADNKSPKKSIAFKMDLIQKKKAARDLERAKLKENREQELETLRKEKMDEQLKRLEERRLQRQNSKSVVEESDTFKDTPLVSSQASFNKERADLATAKNRCSPNSKSLIKHTPIKSQSNRTLITNALMHVCLAGSVNEATKQEVIEDLRDSPAKHFIIVFRGVNNFSFRGLYSWDPVLDQTFKVYGESIGPSSLDSTQVLEFYKYDSGARTFRVVTTKSFGRSVHAVAVGRT</sequence>
<feature type="domain" description="CKK" evidence="3">
    <location>
        <begin position="1413"/>
        <end position="1538"/>
    </location>
</feature>
<dbReference type="EMBL" id="JAFCIX010000271">
    <property type="protein sequence ID" value="KAH6595839.1"/>
    <property type="molecule type" value="Genomic_DNA"/>
</dbReference>
<comment type="caution">
    <text evidence="4">The sequence shown here is derived from an EMBL/GenBank/DDBJ whole genome shotgun (WGS) entry which is preliminary data.</text>
</comment>
<feature type="compositionally biased region" description="Basic and acidic residues" evidence="2">
    <location>
        <begin position="898"/>
        <end position="925"/>
    </location>
</feature>
<feature type="compositionally biased region" description="Polar residues" evidence="2">
    <location>
        <begin position="617"/>
        <end position="631"/>
    </location>
</feature>
<organism evidence="4 5">
    <name type="scientific">Batrachochytrium salamandrivorans</name>
    <dbReference type="NCBI Taxonomy" id="1357716"/>
    <lineage>
        <taxon>Eukaryota</taxon>
        <taxon>Fungi</taxon>
        <taxon>Fungi incertae sedis</taxon>
        <taxon>Chytridiomycota</taxon>
        <taxon>Chytridiomycota incertae sedis</taxon>
        <taxon>Chytridiomycetes</taxon>
        <taxon>Rhizophydiales</taxon>
        <taxon>Rhizophydiales incertae sedis</taxon>
        <taxon>Batrachochytrium</taxon>
    </lineage>
</organism>
<feature type="compositionally biased region" description="Polar residues" evidence="2">
    <location>
        <begin position="959"/>
        <end position="973"/>
    </location>
</feature>
<accession>A0ABQ8FCD4</accession>
<feature type="compositionally biased region" description="Polar residues" evidence="2">
    <location>
        <begin position="672"/>
        <end position="682"/>
    </location>
</feature>
<feature type="region of interest" description="Disordered" evidence="2">
    <location>
        <begin position="1075"/>
        <end position="1108"/>
    </location>
</feature>
<dbReference type="InterPro" id="IPR032940">
    <property type="entry name" value="CAMSAP"/>
</dbReference>
<dbReference type="SUPFAM" id="SSF50346">
    <property type="entry name" value="PRC-barrel domain"/>
    <property type="match status" value="1"/>
</dbReference>